<dbReference type="Gene3D" id="3.10.20.860">
    <property type="match status" value="1"/>
</dbReference>
<evidence type="ECO:0000313" key="1">
    <source>
        <dbReference type="EMBL" id="SFM10103.1"/>
    </source>
</evidence>
<accession>A0A8G2F740</accession>
<dbReference type="InterPro" id="IPR022453">
    <property type="entry name" value="Znf_MqsA-type"/>
</dbReference>
<dbReference type="RefSeq" id="WP_092193865.1">
    <property type="nucleotide sequence ID" value="NZ_FOTO01000014.1"/>
</dbReference>
<dbReference type="Proteomes" id="UP000199581">
    <property type="component" value="Unassembled WGS sequence"/>
</dbReference>
<sequence>MICQKCGSDSVAEETISYQMECRNHLFCFEDVPAPKCSECGHFIITQEAMGIMLTKIEQLSQKATISYHRCRWPKSQLLDEQAQQDVEIQVAAELVETINKSSRK</sequence>
<comment type="caution">
    <text evidence="1">The sequence shown here is derived from an EMBL/GenBank/DDBJ whole genome shotgun (WGS) entry which is preliminary data.</text>
</comment>
<reference evidence="1 2" key="1">
    <citation type="submission" date="2016-10" db="EMBL/GenBank/DDBJ databases">
        <authorList>
            <person name="Varghese N."/>
            <person name="Submissions S."/>
        </authorList>
    </citation>
    <scope>NUCLEOTIDE SEQUENCE [LARGE SCALE GENOMIC DNA]</scope>
    <source>
        <strain evidence="1 2">DSM 1741</strain>
    </source>
</reference>
<dbReference type="AlphaFoldDB" id="A0A8G2F740"/>
<evidence type="ECO:0000313" key="2">
    <source>
        <dbReference type="Proteomes" id="UP000199581"/>
    </source>
</evidence>
<name>A0A8G2F740_DESNO</name>
<organism evidence="1 2">
    <name type="scientific">Desulfomicrobium norvegicum (strain DSM 1741 / NCIMB 8310)</name>
    <name type="common">Desulfovibrio baculatus (strain Norway 4)</name>
    <name type="synonym">Desulfovibrio desulfuricans (strain Norway 4)</name>
    <dbReference type="NCBI Taxonomy" id="52561"/>
    <lineage>
        <taxon>Bacteria</taxon>
        <taxon>Pseudomonadati</taxon>
        <taxon>Thermodesulfobacteriota</taxon>
        <taxon>Desulfovibrionia</taxon>
        <taxon>Desulfovibrionales</taxon>
        <taxon>Desulfomicrobiaceae</taxon>
        <taxon>Desulfomicrobium</taxon>
    </lineage>
</organism>
<protein>
    <submittedName>
        <fullName evidence="1">YgiT-type zinc finger domain-containing protein</fullName>
    </submittedName>
</protein>
<dbReference type="OrthoDB" id="9812340at2"/>
<proteinExistence type="predicted"/>
<dbReference type="EMBL" id="FOTO01000014">
    <property type="protein sequence ID" value="SFM10103.1"/>
    <property type="molecule type" value="Genomic_DNA"/>
</dbReference>
<gene>
    <name evidence="1" type="ORF">SAMN05421830_11444</name>
</gene>
<dbReference type="NCBIfam" id="TIGR03831">
    <property type="entry name" value="YgiT_finger"/>
    <property type="match status" value="1"/>
</dbReference>
<keyword evidence="2" id="KW-1185">Reference proteome</keyword>